<evidence type="ECO:0000313" key="1">
    <source>
        <dbReference type="EMBL" id="CAF9936464.1"/>
    </source>
</evidence>
<dbReference type="EMBL" id="CAJPDS010000092">
    <property type="protein sequence ID" value="CAF9936464.1"/>
    <property type="molecule type" value="Genomic_DNA"/>
</dbReference>
<reference evidence="1" key="1">
    <citation type="submission" date="2021-03" db="EMBL/GenBank/DDBJ databases">
        <authorList>
            <person name="Tagirdzhanova G."/>
        </authorList>
    </citation>
    <scope>NUCLEOTIDE SEQUENCE</scope>
</reference>
<organism evidence="1 2">
    <name type="scientific">Heterodermia speciosa</name>
    <dbReference type="NCBI Taxonomy" id="116794"/>
    <lineage>
        <taxon>Eukaryota</taxon>
        <taxon>Fungi</taxon>
        <taxon>Dikarya</taxon>
        <taxon>Ascomycota</taxon>
        <taxon>Pezizomycotina</taxon>
        <taxon>Lecanoromycetes</taxon>
        <taxon>OSLEUM clade</taxon>
        <taxon>Lecanoromycetidae</taxon>
        <taxon>Caliciales</taxon>
        <taxon>Physciaceae</taxon>
        <taxon>Heterodermia</taxon>
    </lineage>
</organism>
<comment type="caution">
    <text evidence="1">The sequence shown here is derived from an EMBL/GenBank/DDBJ whole genome shotgun (WGS) entry which is preliminary data.</text>
</comment>
<sequence>MHLHAKIVTPFENQMMTSLSLNVSMSLVISMGHTEIGNGPIWHPLVLYETRVMSRMTKRATSRDSATGVSKLPSDLMSQTMQLIGFMAHVLWPLGKENRYSMGFDPAVPAGNLGLISDDSATKLLGDLATDAATTTDALGDADRVPPSLAANFKRRFNDGTISKVIDVADYFEERRLVLLKNSFNENLQL</sequence>
<keyword evidence="2" id="KW-1185">Reference proteome</keyword>
<dbReference type="AlphaFoldDB" id="A0A8H3G7Y7"/>
<proteinExistence type="predicted"/>
<gene>
    <name evidence="1" type="ORF">HETSPECPRED_010339</name>
</gene>
<accession>A0A8H3G7Y7</accession>
<evidence type="ECO:0000313" key="2">
    <source>
        <dbReference type="Proteomes" id="UP000664521"/>
    </source>
</evidence>
<name>A0A8H3G7Y7_9LECA</name>
<protein>
    <submittedName>
        <fullName evidence="1">Uncharacterized protein</fullName>
    </submittedName>
</protein>
<dbReference type="Proteomes" id="UP000664521">
    <property type="component" value="Unassembled WGS sequence"/>
</dbReference>